<gene>
    <name evidence="2" type="ORF">SAMN04487819_103262</name>
</gene>
<proteinExistence type="predicted"/>
<evidence type="ECO:0000313" key="2">
    <source>
        <dbReference type="EMBL" id="SFD80616.1"/>
    </source>
</evidence>
<dbReference type="AlphaFoldDB" id="A0A1I1VCD7"/>
<dbReference type="EMBL" id="FOMZ01000003">
    <property type="protein sequence ID" value="SFD80616.1"/>
    <property type="molecule type" value="Genomic_DNA"/>
</dbReference>
<dbReference type="Proteomes" id="UP000198716">
    <property type="component" value="Unassembled WGS sequence"/>
</dbReference>
<organism evidence="2 3">
    <name type="scientific">Actinopolyspora alba</name>
    <dbReference type="NCBI Taxonomy" id="673379"/>
    <lineage>
        <taxon>Bacteria</taxon>
        <taxon>Bacillati</taxon>
        <taxon>Actinomycetota</taxon>
        <taxon>Actinomycetes</taxon>
        <taxon>Actinopolysporales</taxon>
        <taxon>Actinopolysporaceae</taxon>
        <taxon>Actinopolyspora</taxon>
        <taxon>Actinopolyspora alba group</taxon>
    </lineage>
</organism>
<sequence>MALDVDRSLVRKRVRTQAEPSEPPGHRGVAGGSVNRRTRRSSSRRAPDVGVRCVSSGRAAAGSHPPRAERCDHAAVSEEPDFDVSWVTTASVPMTATVASPMASEGIVCPSTRPMTPITTSTVAAT</sequence>
<keyword evidence="3" id="KW-1185">Reference proteome</keyword>
<name>A0A1I1VCD7_9ACTN</name>
<evidence type="ECO:0000256" key="1">
    <source>
        <dbReference type="SAM" id="MobiDB-lite"/>
    </source>
</evidence>
<reference evidence="3" key="1">
    <citation type="submission" date="2016-10" db="EMBL/GenBank/DDBJ databases">
        <authorList>
            <person name="Varghese N."/>
            <person name="Submissions S."/>
        </authorList>
    </citation>
    <scope>NUCLEOTIDE SEQUENCE [LARGE SCALE GENOMIC DNA]</scope>
    <source>
        <strain evidence="3">DSM 45004</strain>
    </source>
</reference>
<accession>A0A1I1VCD7</accession>
<evidence type="ECO:0000313" key="3">
    <source>
        <dbReference type="Proteomes" id="UP000198716"/>
    </source>
</evidence>
<protein>
    <submittedName>
        <fullName evidence="2">Uncharacterized protein</fullName>
    </submittedName>
</protein>
<feature type="region of interest" description="Disordered" evidence="1">
    <location>
        <begin position="1"/>
        <end position="73"/>
    </location>
</feature>